<reference evidence="3" key="1">
    <citation type="submission" date="2017-10" db="EMBL/GenBank/DDBJ databases">
        <authorList>
            <person name="Kravchenko I.K."/>
            <person name="Grouzdev D.S."/>
        </authorList>
    </citation>
    <scope>NUCLEOTIDE SEQUENCE [LARGE SCALE GENOMIC DNA]</scope>
    <source>
        <strain evidence="3">B2</strain>
    </source>
</reference>
<evidence type="ECO:0000256" key="1">
    <source>
        <dbReference type="SAM" id="MobiDB-lite"/>
    </source>
</evidence>
<protein>
    <submittedName>
        <fullName evidence="2">Uncharacterized protein</fullName>
    </submittedName>
</protein>
<evidence type="ECO:0000313" key="3">
    <source>
        <dbReference type="Proteomes" id="UP000225379"/>
    </source>
</evidence>
<accession>A0A2B8BNC1</accession>
<sequence length="117" mass="13148">MLTDFADCGTPSAVRRALRDLERGEEVTKVSLGAWAKLQPSRWFSGERMLTKDPHRIAVETMMRFGYKPRQTPAERDYNEGRSTQVPTGQVIGLDRPTRRKVVVAGMTPAFVAVRKG</sequence>
<organism evidence="2 3">
    <name type="scientific">Azospirillum palustre</name>
    <dbReference type="NCBI Taxonomy" id="2044885"/>
    <lineage>
        <taxon>Bacteria</taxon>
        <taxon>Pseudomonadati</taxon>
        <taxon>Pseudomonadota</taxon>
        <taxon>Alphaproteobacteria</taxon>
        <taxon>Rhodospirillales</taxon>
        <taxon>Azospirillaceae</taxon>
        <taxon>Azospirillum</taxon>
    </lineage>
</organism>
<evidence type="ECO:0000313" key="2">
    <source>
        <dbReference type="EMBL" id="PGH59229.1"/>
    </source>
</evidence>
<gene>
    <name evidence="2" type="ORF">CRT60_00930</name>
</gene>
<feature type="region of interest" description="Disordered" evidence="1">
    <location>
        <begin position="69"/>
        <end position="89"/>
    </location>
</feature>
<name>A0A2B8BNC1_9PROT</name>
<dbReference type="Proteomes" id="UP000225379">
    <property type="component" value="Unassembled WGS sequence"/>
</dbReference>
<keyword evidence="3" id="KW-1185">Reference proteome</keyword>
<dbReference type="AlphaFoldDB" id="A0A2B8BNC1"/>
<dbReference type="EMBL" id="PDKW01000036">
    <property type="protein sequence ID" value="PGH59229.1"/>
    <property type="molecule type" value="Genomic_DNA"/>
</dbReference>
<comment type="caution">
    <text evidence="2">The sequence shown here is derived from an EMBL/GenBank/DDBJ whole genome shotgun (WGS) entry which is preliminary data.</text>
</comment>
<proteinExistence type="predicted"/>